<dbReference type="Pfam" id="PF13895">
    <property type="entry name" value="Ig_2"/>
    <property type="match status" value="1"/>
</dbReference>
<dbReference type="InterPro" id="IPR003599">
    <property type="entry name" value="Ig_sub"/>
</dbReference>
<dbReference type="InterPro" id="IPR003598">
    <property type="entry name" value="Ig_sub2"/>
</dbReference>
<dbReference type="Proteomes" id="UP000738431">
    <property type="component" value="Chromosome"/>
</dbReference>
<organism evidence="4 5">
    <name type="scientific">Actomonas aquatica</name>
    <dbReference type="NCBI Taxonomy" id="2866162"/>
    <lineage>
        <taxon>Bacteria</taxon>
        <taxon>Pseudomonadati</taxon>
        <taxon>Verrucomicrobiota</taxon>
        <taxon>Opitutia</taxon>
        <taxon>Opitutales</taxon>
        <taxon>Opitutaceae</taxon>
        <taxon>Actomonas</taxon>
    </lineage>
</organism>
<dbReference type="PANTHER" id="PTHR45080">
    <property type="entry name" value="CONTACTIN 5"/>
    <property type="match status" value="1"/>
</dbReference>
<dbReference type="SMART" id="SM00409">
    <property type="entry name" value="IG"/>
    <property type="match status" value="7"/>
</dbReference>
<evidence type="ECO:0000313" key="4">
    <source>
        <dbReference type="EMBL" id="WRQ86199.1"/>
    </source>
</evidence>
<dbReference type="InterPro" id="IPR036179">
    <property type="entry name" value="Ig-like_dom_sf"/>
</dbReference>
<dbReference type="EMBL" id="CP139781">
    <property type="protein sequence ID" value="WRQ86199.1"/>
    <property type="molecule type" value="Genomic_DNA"/>
</dbReference>
<name>A0ABZ1C6P3_9BACT</name>
<protein>
    <submittedName>
        <fullName evidence="4">Immunoglobulin domain-containing protein</fullName>
    </submittedName>
</protein>
<feature type="domain" description="Ig-like" evidence="3">
    <location>
        <begin position="390"/>
        <end position="469"/>
    </location>
</feature>
<accession>A0ABZ1C6P3</accession>
<evidence type="ECO:0000313" key="5">
    <source>
        <dbReference type="Proteomes" id="UP000738431"/>
    </source>
</evidence>
<dbReference type="InterPro" id="IPR013783">
    <property type="entry name" value="Ig-like_fold"/>
</dbReference>
<dbReference type="RefSeq" id="WP_221031127.1">
    <property type="nucleotide sequence ID" value="NZ_CP139781.1"/>
</dbReference>
<keyword evidence="2" id="KW-1015">Disulfide bond</keyword>
<sequence length="1121" mass="116511">MSVLPPRFSLNHLRAIRSTWVILFATTAAFVLGAPPMILVHPASTQLVGGADIGISVDVRSDLSFTYQWRRNGVPVSGATNNSLFFSATDPSRAGDYDVVVSNADGSVTSRTARVSIPTTTNPPVITSVGPDRRVDVGSSVAVAIGATGHPFTSVQWFKNNSALSGQTQTYISFDSATAANSGTYHAVVTNAFGSATSASITLTVGAGSGGDTPQFTAGPAHLTTVKAGESLFLSVQVTSNSTATYQWFKDAVALTGATGSSLSIDQATAATAGDYHVVVTNAAGSATSSTATVVIQPPEPPVLRYHPSSKVVARYDSTLPLTVSAVGTAPLRYQWYRDGVALPGATSFQLFLETLDSPEGSFTVVVTNDVGSAESDPAVIEVVDALSGPTFVTQPQDVTVNPGEPFALIGEAIGSDVRYTWWKNGQEWRGLSTPDFTVQSASPYHAGTYVLVATDYTGSRPSRTATVTVLAGEAPVITQQPEGLSASFGDTVTFSVAATGVPAPTYQWNHNGGPIEGETGTTLTLNNVQAADDGTYWVTVTNGVGSVNSRIVELDLPVTFPVFTKPTISMATTTVAVPPGGELVLAAHVTGWPDPDLWWTKDGTIIPNQNQPTLRLPGFAARDAGFYMLSARNGRGLTRGPAVTVSVGSSINDTTYRTPATAANFGALDFDTLGRATLLLHVPATGLVAFAQNLTLANNDTTEIDLAQTSTEAVPGAYRGKLLIGLTPTGATITLPDESVVLETTPVAPDAFTPSALIGHHSLAPMRSLLPSSHLFVFGDGNVEALVLSGATQTRLQGTITPNGSFQLTANGQTLAGSLHDNSLTATLTGGTFGALFATPAAANGPERLINLSTRTRLGANQQIIVGFVVGGQGGLATMLRAVGPTLSNYQIAGYLPDPRLQLYANGYPFLENNNWSQGSDANGLNLTASQVGAFPLDENSTDAALLYQAYAGPVTMHVSDASGEPGVTLIEIYDRQAPVGYAARLTNLSARGQVSGSGEGAVVLGFVVSGPQPKRLLIRGIGPTLGTFNVANPLPDPVLRLFEGEQVLLQNSRWTDAPNASQLPGVSAQVGAFALAEDSNDACLLVHLPPGVYTAQITSAQQQSGEAMVEVYEAPAVDN</sequence>
<gene>
    <name evidence="4" type="ORF">K1X11_015395</name>
</gene>
<feature type="domain" description="Ig-like" evidence="3">
    <location>
        <begin position="567"/>
        <end position="647"/>
    </location>
</feature>
<dbReference type="SMART" id="SM00408">
    <property type="entry name" value="IGc2"/>
    <property type="match status" value="4"/>
</dbReference>
<proteinExistence type="predicted"/>
<keyword evidence="5" id="KW-1185">Reference proteome</keyword>
<reference evidence="4 5" key="1">
    <citation type="submission" date="2021-08" db="EMBL/GenBank/DDBJ databases">
        <authorList>
            <person name="Zhang D."/>
            <person name="Zhang A."/>
            <person name="Wang L."/>
        </authorList>
    </citation>
    <scope>NUCLEOTIDE SEQUENCE [LARGE SCALE GENOMIC DNA]</scope>
    <source>
        <strain evidence="4 5">WL0086</strain>
    </source>
</reference>
<dbReference type="InterPro" id="IPR050958">
    <property type="entry name" value="Cell_Adh-Cytoskel_Orgn"/>
</dbReference>
<dbReference type="Gene3D" id="2.60.40.10">
    <property type="entry name" value="Immunoglobulins"/>
    <property type="match status" value="7"/>
</dbReference>
<evidence type="ECO:0000256" key="2">
    <source>
        <dbReference type="ARBA" id="ARBA00023157"/>
    </source>
</evidence>
<feature type="domain" description="Ig-like" evidence="3">
    <location>
        <begin position="36"/>
        <end position="116"/>
    </location>
</feature>
<feature type="domain" description="Ig-like" evidence="3">
    <location>
        <begin position="476"/>
        <end position="560"/>
    </location>
</feature>
<dbReference type="SUPFAM" id="SSF48726">
    <property type="entry name" value="Immunoglobulin"/>
    <property type="match status" value="7"/>
</dbReference>
<dbReference type="Pfam" id="PF13927">
    <property type="entry name" value="Ig_3"/>
    <property type="match status" value="3"/>
</dbReference>
<reference evidence="4 5" key="2">
    <citation type="submission" date="2023-12" db="EMBL/GenBank/DDBJ databases">
        <title>Description of an unclassified Opitutus bacterium of Verrucomicrobiota.</title>
        <authorList>
            <person name="Zhang D.-F."/>
        </authorList>
    </citation>
    <scope>NUCLEOTIDE SEQUENCE [LARGE SCALE GENOMIC DNA]</scope>
    <source>
        <strain evidence="4 5">WL0086</strain>
    </source>
</reference>
<feature type="domain" description="Ig-like" evidence="3">
    <location>
        <begin position="123"/>
        <end position="204"/>
    </location>
</feature>
<dbReference type="PANTHER" id="PTHR45080:SF8">
    <property type="entry name" value="IG-LIKE DOMAIN-CONTAINING PROTEIN"/>
    <property type="match status" value="1"/>
</dbReference>
<dbReference type="InterPro" id="IPR007110">
    <property type="entry name" value="Ig-like_dom"/>
</dbReference>
<dbReference type="PROSITE" id="PS50835">
    <property type="entry name" value="IG_LIKE"/>
    <property type="match status" value="6"/>
</dbReference>
<feature type="domain" description="Ig-like" evidence="3">
    <location>
        <begin position="214"/>
        <end position="295"/>
    </location>
</feature>
<evidence type="ECO:0000256" key="1">
    <source>
        <dbReference type="ARBA" id="ARBA00022729"/>
    </source>
</evidence>
<evidence type="ECO:0000259" key="3">
    <source>
        <dbReference type="PROSITE" id="PS50835"/>
    </source>
</evidence>
<keyword evidence="1" id="KW-0732">Signal</keyword>